<dbReference type="PANTHER" id="PTHR33445:SF2">
    <property type="entry name" value="ATP SYNTHASE SUBUNIT B', CHLOROPLASTIC"/>
    <property type="match status" value="1"/>
</dbReference>
<keyword evidence="12" id="KW-1003">Cell membrane</keyword>
<dbReference type="Pfam" id="PF00430">
    <property type="entry name" value="ATP-synt_B"/>
    <property type="match status" value="1"/>
</dbReference>
<dbReference type="CDD" id="cd06503">
    <property type="entry name" value="ATP-synt_Fo_b"/>
    <property type="match status" value="1"/>
</dbReference>
<evidence type="ECO:0000256" key="5">
    <source>
        <dbReference type="ARBA" id="ARBA00022781"/>
    </source>
</evidence>
<evidence type="ECO:0000256" key="1">
    <source>
        <dbReference type="ARBA" id="ARBA00005513"/>
    </source>
</evidence>
<feature type="coiled-coil region" evidence="14">
    <location>
        <begin position="46"/>
        <end position="87"/>
    </location>
</feature>
<organism evidence="15 16">
    <name type="scientific">Hungatella hathewayi</name>
    <dbReference type="NCBI Taxonomy" id="154046"/>
    <lineage>
        <taxon>Bacteria</taxon>
        <taxon>Bacillati</taxon>
        <taxon>Bacillota</taxon>
        <taxon>Clostridia</taxon>
        <taxon>Lachnospirales</taxon>
        <taxon>Lachnospiraceae</taxon>
        <taxon>Hungatella</taxon>
    </lineage>
</organism>
<dbReference type="HAMAP" id="MF_01398">
    <property type="entry name" value="ATP_synth_b_bprime"/>
    <property type="match status" value="1"/>
</dbReference>
<evidence type="ECO:0000256" key="8">
    <source>
        <dbReference type="ARBA" id="ARBA00023136"/>
    </source>
</evidence>
<evidence type="ECO:0000256" key="2">
    <source>
        <dbReference type="ARBA" id="ARBA00022448"/>
    </source>
</evidence>
<evidence type="ECO:0000256" key="9">
    <source>
        <dbReference type="ARBA" id="ARBA00023310"/>
    </source>
</evidence>
<dbReference type="GO" id="GO:0012505">
    <property type="term" value="C:endomembrane system"/>
    <property type="evidence" value="ECO:0007669"/>
    <property type="project" value="UniProtKB-SubCell"/>
</dbReference>
<dbReference type="GO" id="GO:0005886">
    <property type="term" value="C:plasma membrane"/>
    <property type="evidence" value="ECO:0007669"/>
    <property type="project" value="UniProtKB-SubCell"/>
</dbReference>
<evidence type="ECO:0000256" key="13">
    <source>
        <dbReference type="RuleBase" id="RU003848"/>
    </source>
</evidence>
<dbReference type="InterPro" id="IPR005864">
    <property type="entry name" value="ATP_synth_F0_bsu_bac"/>
</dbReference>
<dbReference type="InterPro" id="IPR050059">
    <property type="entry name" value="ATP_synthase_B_chain"/>
</dbReference>
<evidence type="ECO:0000313" key="16">
    <source>
        <dbReference type="Proteomes" id="UP000261111"/>
    </source>
</evidence>
<keyword evidence="5 12" id="KW-0375">Hydrogen ion transport</keyword>
<evidence type="ECO:0000313" key="15">
    <source>
        <dbReference type="EMBL" id="RGC35675.1"/>
    </source>
</evidence>
<reference evidence="15 16" key="1">
    <citation type="submission" date="2018-08" db="EMBL/GenBank/DDBJ databases">
        <title>A genome reference for cultivated species of the human gut microbiota.</title>
        <authorList>
            <person name="Zou Y."/>
            <person name="Xue W."/>
            <person name="Luo G."/>
        </authorList>
    </citation>
    <scope>NUCLEOTIDE SEQUENCE [LARGE SCALE GENOMIC DNA]</scope>
    <source>
        <strain evidence="15 16">AF19-21</strain>
    </source>
</reference>
<keyword evidence="4 12" id="KW-0812">Transmembrane</keyword>
<comment type="subunit">
    <text evidence="12">F-type ATPases have 2 components, F(1) - the catalytic core - and F(0) - the membrane proton channel. F(1) has five subunits: alpha(3), beta(3), gamma(1), delta(1), epsilon(1). F(0) has three main subunits: a(1), b(2) and c(10-14). The alpha and beta chains form an alternating ring which encloses part of the gamma chain. F(1) is attached to F(0) by a central stalk formed by the gamma and epsilon chains, while a peripheral stalk is formed by the delta and b chains.</text>
</comment>
<keyword evidence="6 12" id="KW-1133">Transmembrane helix</keyword>
<dbReference type="NCBIfam" id="TIGR01144">
    <property type="entry name" value="ATP_synt_b"/>
    <property type="match status" value="1"/>
</dbReference>
<dbReference type="InterPro" id="IPR002146">
    <property type="entry name" value="ATP_synth_b/b'su_bac/chlpt"/>
</dbReference>
<dbReference type="PANTHER" id="PTHR33445">
    <property type="entry name" value="ATP SYNTHASE SUBUNIT B', CHLOROPLASTIC"/>
    <property type="match status" value="1"/>
</dbReference>
<dbReference type="GeneID" id="93336110"/>
<keyword evidence="15" id="KW-0378">Hydrolase</keyword>
<keyword evidence="9 12" id="KW-0066">ATP synthesis</keyword>
<accession>A0A3E2X2F3</accession>
<keyword evidence="8 12" id="KW-0472">Membrane</keyword>
<evidence type="ECO:0000256" key="7">
    <source>
        <dbReference type="ARBA" id="ARBA00023065"/>
    </source>
</evidence>
<dbReference type="RefSeq" id="WP_025657871.1">
    <property type="nucleotide sequence ID" value="NZ_QVIA01000001.1"/>
</dbReference>
<protein>
    <recommendedName>
        <fullName evidence="12">ATP synthase subunit b</fullName>
    </recommendedName>
    <alternativeName>
        <fullName evidence="12">ATP synthase F(0) sector subunit b</fullName>
    </alternativeName>
    <alternativeName>
        <fullName evidence="12">ATPase subunit I</fullName>
    </alternativeName>
    <alternativeName>
        <fullName evidence="12">F-type ATPase subunit b</fullName>
        <shortName evidence="12">F-ATPase subunit b</shortName>
    </alternativeName>
</protein>
<comment type="function">
    <text evidence="12">Component of the F(0) channel, it forms part of the peripheral stalk, linking F(1) to F(0).</text>
</comment>
<dbReference type="Proteomes" id="UP000261111">
    <property type="component" value="Unassembled WGS sequence"/>
</dbReference>
<proteinExistence type="inferred from homology"/>
<sequence length="172" mass="19910">MKVQLYQDLLTINWNLLFSLITVVVLVLILKKFFFEKVHQFMEARQQQVVNTLQEAQTTREEAQQKLEEYEAQMAFAESEKREIIKKAMQEAQAQAGAVLETASKEAGQVREQTRREIERDKMIAKKELQREIGDMAVLAAGKIIGEELNPKRQAEVVEKIIEEAEDSSWKE</sequence>
<name>A0A3E2X2F3_9FIRM</name>
<evidence type="ECO:0000256" key="14">
    <source>
        <dbReference type="SAM" id="Coils"/>
    </source>
</evidence>
<gene>
    <name evidence="12 15" type="primary">atpF</name>
    <name evidence="15" type="ORF">DWX41_01405</name>
</gene>
<comment type="function">
    <text evidence="10 12">F(1)F(0) ATP synthase produces ATP from ADP in the presence of a proton or sodium gradient. F-type ATPases consist of two structural domains, F(1) containing the extramembraneous catalytic core and F(0) containing the membrane proton channel, linked together by a central stalk and a peripheral stalk. During catalysis, ATP synthesis in the catalytic domain of F(1) is coupled via a rotary mechanism of the central stalk subunits to proton translocation.</text>
</comment>
<evidence type="ECO:0000256" key="11">
    <source>
        <dbReference type="ARBA" id="ARBA00037847"/>
    </source>
</evidence>
<keyword evidence="2 12" id="KW-0813">Transport</keyword>
<feature type="transmembrane region" description="Helical" evidence="12">
    <location>
        <begin position="12"/>
        <end position="30"/>
    </location>
</feature>
<evidence type="ECO:0000256" key="12">
    <source>
        <dbReference type="HAMAP-Rule" id="MF_01398"/>
    </source>
</evidence>
<evidence type="ECO:0000256" key="6">
    <source>
        <dbReference type="ARBA" id="ARBA00022989"/>
    </source>
</evidence>
<dbReference type="GO" id="GO:0046933">
    <property type="term" value="F:proton-transporting ATP synthase activity, rotational mechanism"/>
    <property type="evidence" value="ECO:0007669"/>
    <property type="project" value="UniProtKB-UniRule"/>
</dbReference>
<dbReference type="EMBL" id="QVIA01000001">
    <property type="protein sequence ID" value="RGC35675.1"/>
    <property type="molecule type" value="Genomic_DNA"/>
</dbReference>
<evidence type="ECO:0000256" key="4">
    <source>
        <dbReference type="ARBA" id="ARBA00022692"/>
    </source>
</evidence>
<dbReference type="GO" id="GO:0045259">
    <property type="term" value="C:proton-transporting ATP synthase complex"/>
    <property type="evidence" value="ECO:0007669"/>
    <property type="project" value="UniProtKB-KW"/>
</dbReference>
<keyword evidence="3 12" id="KW-0138">CF(0)</keyword>
<evidence type="ECO:0000256" key="3">
    <source>
        <dbReference type="ARBA" id="ARBA00022547"/>
    </source>
</evidence>
<comment type="subcellular location">
    <subcellularLocation>
        <location evidence="12">Cell membrane</location>
        <topology evidence="12">Single-pass membrane protein</topology>
    </subcellularLocation>
    <subcellularLocation>
        <location evidence="11">Endomembrane system</location>
        <topology evidence="11">Single-pass membrane protein</topology>
    </subcellularLocation>
</comment>
<comment type="caution">
    <text evidence="15">The sequence shown here is derived from an EMBL/GenBank/DDBJ whole genome shotgun (WGS) entry which is preliminary data.</text>
</comment>
<dbReference type="GO" id="GO:0046961">
    <property type="term" value="F:proton-transporting ATPase activity, rotational mechanism"/>
    <property type="evidence" value="ECO:0007669"/>
    <property type="project" value="TreeGrafter"/>
</dbReference>
<keyword evidence="14" id="KW-0175">Coiled coil</keyword>
<evidence type="ECO:0000256" key="10">
    <source>
        <dbReference type="ARBA" id="ARBA00025198"/>
    </source>
</evidence>
<comment type="similarity">
    <text evidence="1 12 13">Belongs to the ATPase B chain family.</text>
</comment>
<dbReference type="AlphaFoldDB" id="A0A3E2X2F3"/>
<dbReference type="GO" id="GO:0016787">
    <property type="term" value="F:hydrolase activity"/>
    <property type="evidence" value="ECO:0007669"/>
    <property type="project" value="UniProtKB-KW"/>
</dbReference>
<keyword evidence="7 12" id="KW-0406">Ion transport</keyword>